<dbReference type="KEGG" id="tcd:AAIA72_12880"/>
<evidence type="ECO:0000313" key="5">
    <source>
        <dbReference type="EMBL" id="XDT71693.1"/>
    </source>
</evidence>
<dbReference type="PRINTS" id="PR00032">
    <property type="entry name" value="HTHARAC"/>
</dbReference>
<dbReference type="GO" id="GO:0005829">
    <property type="term" value="C:cytosol"/>
    <property type="evidence" value="ECO:0007669"/>
    <property type="project" value="TreeGrafter"/>
</dbReference>
<keyword evidence="1" id="KW-0805">Transcription regulation</keyword>
<dbReference type="PANTHER" id="PTHR47894:SF1">
    <property type="entry name" value="HTH-TYPE TRANSCRIPTIONAL REGULATOR VQSM"/>
    <property type="match status" value="1"/>
</dbReference>
<dbReference type="Pfam" id="PF12625">
    <property type="entry name" value="Arabinose_bd"/>
    <property type="match status" value="1"/>
</dbReference>
<evidence type="ECO:0000256" key="2">
    <source>
        <dbReference type="ARBA" id="ARBA00023125"/>
    </source>
</evidence>
<dbReference type="InterPro" id="IPR009057">
    <property type="entry name" value="Homeodomain-like_sf"/>
</dbReference>
<name>A0AB39UTT7_9GAMM</name>
<protein>
    <submittedName>
        <fullName evidence="5">AraC family transcriptional regulator</fullName>
    </submittedName>
</protein>
<dbReference type="Gene3D" id="1.10.10.60">
    <property type="entry name" value="Homeodomain-like"/>
    <property type="match status" value="1"/>
</dbReference>
<dbReference type="GO" id="GO:0003700">
    <property type="term" value="F:DNA-binding transcription factor activity"/>
    <property type="evidence" value="ECO:0007669"/>
    <property type="project" value="InterPro"/>
</dbReference>
<dbReference type="PROSITE" id="PS00041">
    <property type="entry name" value="HTH_ARAC_FAMILY_1"/>
    <property type="match status" value="1"/>
</dbReference>
<dbReference type="SMART" id="SM00342">
    <property type="entry name" value="HTH_ARAC"/>
    <property type="match status" value="1"/>
</dbReference>
<keyword evidence="3" id="KW-0804">Transcription</keyword>
<dbReference type="InterPro" id="IPR032687">
    <property type="entry name" value="AraC-type_N"/>
</dbReference>
<dbReference type="PROSITE" id="PS01124">
    <property type="entry name" value="HTH_ARAC_FAMILY_2"/>
    <property type="match status" value="1"/>
</dbReference>
<dbReference type="InterPro" id="IPR018062">
    <property type="entry name" value="HTH_AraC-typ_CS"/>
</dbReference>
<dbReference type="AlphaFoldDB" id="A0AB39UTT7"/>
<dbReference type="SUPFAM" id="SSF46689">
    <property type="entry name" value="Homeodomain-like"/>
    <property type="match status" value="1"/>
</dbReference>
<dbReference type="GO" id="GO:0000976">
    <property type="term" value="F:transcription cis-regulatory region binding"/>
    <property type="evidence" value="ECO:0007669"/>
    <property type="project" value="TreeGrafter"/>
</dbReference>
<dbReference type="Pfam" id="PF12833">
    <property type="entry name" value="HTH_18"/>
    <property type="match status" value="1"/>
</dbReference>
<gene>
    <name evidence="5" type="ORF">AAIA72_12880</name>
</gene>
<accession>A0AB39UTT7</accession>
<keyword evidence="2" id="KW-0238">DNA-binding</keyword>
<dbReference type="InterPro" id="IPR018060">
    <property type="entry name" value="HTH_AraC"/>
</dbReference>
<evidence type="ECO:0000256" key="1">
    <source>
        <dbReference type="ARBA" id="ARBA00023015"/>
    </source>
</evidence>
<reference evidence="5" key="1">
    <citation type="submission" date="2024-05" db="EMBL/GenBank/DDBJ databases">
        <title>Genome sequencing of novel strain.</title>
        <authorList>
            <person name="Ganbat D."/>
            <person name="Ganbat S."/>
            <person name="Lee S.-J."/>
        </authorList>
    </citation>
    <scope>NUCLEOTIDE SEQUENCE</scope>
    <source>
        <strain evidence="5">SMD15-11</strain>
    </source>
</reference>
<sequence length="347" mass="39757">MTAEEPFIYQVAVSSVRTLLDWLGEQGVKAAELARQAGLDAETLLSQTDAWVPFSQYVRLWELAEAATGDPAIGLHVGERVDERRMGVMGHIIFNNRTLRDALTQYARLSALMNEAVVASFAVENARAIIRFSVAEPDLYCRQNMDRVLSMAITRARRFVSPRLIMEQVTFAHPAPGYVSEYERIFQCPVSFDAPVCSIVFDAGYLDYELPQRNPYLHKVLTSQLESLLARLPFRRSLADKVRGLIRKHLPSGRVDAEFIAAELAMSRHTLYRKLKAENVVFQELVDEVRLERAKAYLQRDKYSLSEIAFILGFSELSAFSRAFKRWTGQTPAQFRQHARRRRLRRR</sequence>
<dbReference type="InterPro" id="IPR020449">
    <property type="entry name" value="Tscrpt_reg_AraC-type_HTH"/>
</dbReference>
<feature type="domain" description="HTH araC/xylS-type" evidence="4">
    <location>
        <begin position="240"/>
        <end position="338"/>
    </location>
</feature>
<evidence type="ECO:0000256" key="3">
    <source>
        <dbReference type="ARBA" id="ARBA00023163"/>
    </source>
</evidence>
<dbReference type="RefSeq" id="WP_369600718.1">
    <property type="nucleotide sequence ID" value="NZ_CP154858.1"/>
</dbReference>
<organism evidence="5">
    <name type="scientific">Thermohahella caldifontis</name>
    <dbReference type="NCBI Taxonomy" id="3142973"/>
    <lineage>
        <taxon>Bacteria</taxon>
        <taxon>Pseudomonadati</taxon>
        <taxon>Pseudomonadota</taxon>
        <taxon>Gammaproteobacteria</taxon>
        <taxon>Oceanospirillales</taxon>
        <taxon>Hahellaceae</taxon>
        <taxon>Thermohahella</taxon>
    </lineage>
</organism>
<evidence type="ECO:0000259" key="4">
    <source>
        <dbReference type="PROSITE" id="PS01124"/>
    </source>
</evidence>
<proteinExistence type="predicted"/>
<dbReference type="EMBL" id="CP154858">
    <property type="protein sequence ID" value="XDT71693.1"/>
    <property type="molecule type" value="Genomic_DNA"/>
</dbReference>
<dbReference type="PANTHER" id="PTHR47894">
    <property type="entry name" value="HTH-TYPE TRANSCRIPTIONAL REGULATOR GADX"/>
    <property type="match status" value="1"/>
</dbReference>